<evidence type="ECO:0000259" key="3">
    <source>
        <dbReference type="PROSITE" id="PS51372"/>
    </source>
</evidence>
<organism evidence="4 5">
    <name type="scientific">Vagococcus vulneris</name>
    <dbReference type="NCBI Taxonomy" id="1977869"/>
    <lineage>
        <taxon>Bacteria</taxon>
        <taxon>Bacillati</taxon>
        <taxon>Bacillota</taxon>
        <taxon>Bacilli</taxon>
        <taxon>Lactobacillales</taxon>
        <taxon>Enterococcaceae</taxon>
        <taxon>Vagococcus</taxon>
    </lineage>
</organism>
<keyword evidence="5" id="KW-1185">Reference proteome</keyword>
<keyword evidence="1" id="KW-0677">Repeat</keyword>
<sequence length="664" mass="77267">MKLTSQEVKLLKYLLNSRDYLSIKEISLNQHINERSVRYSLEKIDLFLVENQLPILTRVKRRGVLLPKSEKLEELILSIQTKVDSSKFQYTHDEIFSFILLSLLISNESLPSSYFEDILFISRTSVINKISELDGILFLEDLELVHKKREGFALTGSIQDKSRVASEFLMKKVSYKEMDLFIETGETKTKISELLLNTIFNIDELQLIKETLHTFESRINCQIDVDLYSYYLILSYKLLTNSELKKNYDLDYVKDRLMNRLMTNFNNSEFEINKKNIERAVFLMIDSLEGVFGMRISQSEDFLNPLYKHLELMIIRRLNNINVINPIHDQILEKYEWIYEVIASCQTKLEALLNVKITAHDLSFLVVYFVGEINAKMDKENSTKVLIVYETRKSITNLISKQIKETFYFESVDKVSVRDLDDLDLNGYALFISATQVDNVPKEKFLKVNSYLTKQDLLKISQRLKLSFVEKSYGGINHFSNVIKIIKKNTIIQDLSGLELELINELKRVEINEVKEQPLMIEPDLVKVFSHEIHWEKAIKESTTLLYQKGYIEKRYEDRIIENIRRIGPYMIISPGIMLAHAGPQDGVLKDGLSITYFKKGIFFNARQEVGVNLIFTVALIEEKNRFLIEKIAKLATNNNLIEQVKLTNSTEDLHKFLSGLLEG</sequence>
<dbReference type="SUPFAM" id="SSF63520">
    <property type="entry name" value="PTS-regulatory domain, PRD"/>
    <property type="match status" value="1"/>
</dbReference>
<dbReference type="PANTHER" id="PTHR30185">
    <property type="entry name" value="CRYPTIC BETA-GLUCOSIDE BGL OPERON ANTITERMINATOR"/>
    <property type="match status" value="1"/>
</dbReference>
<dbReference type="InterPro" id="IPR011608">
    <property type="entry name" value="PRD"/>
</dbReference>
<evidence type="ECO:0000256" key="1">
    <source>
        <dbReference type="ARBA" id="ARBA00022737"/>
    </source>
</evidence>
<dbReference type="PROSITE" id="PS51372">
    <property type="entry name" value="PRD_2"/>
    <property type="match status" value="1"/>
</dbReference>
<dbReference type="EMBL" id="NGJS01000002">
    <property type="protein sequence ID" value="RSU00025.1"/>
    <property type="molecule type" value="Genomic_DNA"/>
</dbReference>
<comment type="caution">
    <text evidence="4">The sequence shown here is derived from an EMBL/GenBank/DDBJ whole genome shotgun (WGS) entry which is preliminary data.</text>
</comment>
<dbReference type="InterPro" id="IPR016152">
    <property type="entry name" value="PTrfase/Anion_transptr"/>
</dbReference>
<dbReference type="InterPro" id="IPR036634">
    <property type="entry name" value="PRD_sf"/>
</dbReference>
<dbReference type="GO" id="GO:0006355">
    <property type="term" value="P:regulation of DNA-templated transcription"/>
    <property type="evidence" value="ECO:0007669"/>
    <property type="project" value="InterPro"/>
</dbReference>
<evidence type="ECO:0000313" key="5">
    <source>
        <dbReference type="Proteomes" id="UP000287857"/>
    </source>
</evidence>
<dbReference type="InterPro" id="IPR050661">
    <property type="entry name" value="BglG_antiterminators"/>
</dbReference>
<name>A0A430A0U1_9ENTE</name>
<dbReference type="AlphaFoldDB" id="A0A430A0U1"/>
<feature type="domain" description="PRD" evidence="3">
    <location>
        <begin position="272"/>
        <end position="379"/>
    </location>
</feature>
<reference evidence="4 5" key="1">
    <citation type="submission" date="2017-05" db="EMBL/GenBank/DDBJ databases">
        <title>Vagococcus spp. assemblies.</title>
        <authorList>
            <person name="Gulvik C.A."/>
        </authorList>
    </citation>
    <scope>NUCLEOTIDE SEQUENCE [LARGE SCALE GENOMIC DNA]</scope>
    <source>
        <strain evidence="4 5">SS1995</strain>
    </source>
</reference>
<evidence type="ECO:0000313" key="4">
    <source>
        <dbReference type="EMBL" id="RSU00025.1"/>
    </source>
</evidence>
<accession>A0A430A0U1</accession>
<dbReference type="Proteomes" id="UP000287857">
    <property type="component" value="Unassembled WGS sequence"/>
</dbReference>
<proteinExistence type="predicted"/>
<dbReference type="InterPro" id="IPR002178">
    <property type="entry name" value="PTS_EIIA_type-2_dom"/>
</dbReference>
<dbReference type="OrthoDB" id="369398at2"/>
<evidence type="ECO:0008006" key="6">
    <source>
        <dbReference type="Google" id="ProtNLM"/>
    </source>
</evidence>
<evidence type="ECO:0000259" key="2">
    <source>
        <dbReference type="PROSITE" id="PS51094"/>
    </source>
</evidence>
<feature type="domain" description="PTS EIIA type-2" evidence="2">
    <location>
        <begin position="519"/>
        <end position="661"/>
    </location>
</feature>
<dbReference type="Gene3D" id="1.10.1790.10">
    <property type="entry name" value="PRD domain"/>
    <property type="match status" value="1"/>
</dbReference>
<dbReference type="Pfam" id="PF00359">
    <property type="entry name" value="PTS_EIIA_2"/>
    <property type="match status" value="1"/>
</dbReference>
<dbReference type="SUPFAM" id="SSF55804">
    <property type="entry name" value="Phoshotransferase/anion transport protein"/>
    <property type="match status" value="1"/>
</dbReference>
<dbReference type="PROSITE" id="PS51094">
    <property type="entry name" value="PTS_EIIA_TYPE_2"/>
    <property type="match status" value="1"/>
</dbReference>
<dbReference type="Gene3D" id="3.40.930.10">
    <property type="entry name" value="Mannitol-specific EII, Chain A"/>
    <property type="match status" value="1"/>
</dbReference>
<dbReference type="RefSeq" id="WP_125982975.1">
    <property type="nucleotide sequence ID" value="NZ_NGJS01000002.1"/>
</dbReference>
<dbReference type="PANTHER" id="PTHR30185:SF12">
    <property type="entry name" value="TRANSCRIPTIONAL REGULATOR MANR"/>
    <property type="match status" value="1"/>
</dbReference>
<protein>
    <recommendedName>
        <fullName evidence="6">PTS system EIIA component</fullName>
    </recommendedName>
</protein>
<gene>
    <name evidence="4" type="ORF">CBF37_01610</name>
</gene>
<dbReference type="Pfam" id="PF00874">
    <property type="entry name" value="PRD"/>
    <property type="match status" value="1"/>
</dbReference>